<feature type="compositionally biased region" description="Low complexity" evidence="1">
    <location>
        <begin position="81"/>
        <end position="103"/>
    </location>
</feature>
<gene>
    <name evidence="2" type="ORF">ACH49L_01515</name>
</gene>
<organism evidence="2 3">
    <name type="scientific">Streptomyces olivaceoviridis</name>
    <name type="common">Streptomyces corchorusii</name>
    <dbReference type="NCBI Taxonomy" id="1921"/>
    <lineage>
        <taxon>Bacteria</taxon>
        <taxon>Bacillati</taxon>
        <taxon>Actinomycetota</taxon>
        <taxon>Actinomycetes</taxon>
        <taxon>Kitasatosporales</taxon>
        <taxon>Streptomycetaceae</taxon>
        <taxon>Streptomyces</taxon>
    </lineage>
</organism>
<sequence>MDLSAPVRSSSHRWSVGSRSGGVTASTRMATASFRPLAGFSRVASENGVGVSREFAADASGKAECMSQSNSGTNQSSVSKRGASAKARQATAKATAPASQAADKAADKAGDVTSAASDGAERVAGASTAVVHSASERVQAGRQAVIAASGQAVAFAKTAWTVIAHRKLLAAGVGAGLSALGATSYLAGHRAGRRTHGPITRLTGGRI</sequence>
<accession>A0ABW7UYX7</accession>
<name>A0ABW7UYX7_STROI</name>
<proteinExistence type="predicted"/>
<feature type="region of interest" description="Disordered" evidence="1">
    <location>
        <begin position="1"/>
        <end position="27"/>
    </location>
</feature>
<dbReference type="Proteomes" id="UP001611397">
    <property type="component" value="Unassembled WGS sequence"/>
</dbReference>
<dbReference type="RefSeq" id="WP_341846270.1">
    <property type="nucleotide sequence ID" value="NZ_JBIRUT010000001.1"/>
</dbReference>
<comment type="caution">
    <text evidence="2">The sequence shown here is derived from an EMBL/GenBank/DDBJ whole genome shotgun (WGS) entry which is preliminary data.</text>
</comment>
<feature type="compositionally biased region" description="Low complexity" evidence="1">
    <location>
        <begin position="7"/>
        <end position="23"/>
    </location>
</feature>
<feature type="region of interest" description="Disordered" evidence="1">
    <location>
        <begin position="64"/>
        <end position="113"/>
    </location>
</feature>
<feature type="compositionally biased region" description="Polar residues" evidence="1">
    <location>
        <begin position="66"/>
        <end position="79"/>
    </location>
</feature>
<dbReference type="EMBL" id="JBIRWM010000001">
    <property type="protein sequence ID" value="MFI2154365.1"/>
    <property type="molecule type" value="Genomic_DNA"/>
</dbReference>
<evidence type="ECO:0000313" key="3">
    <source>
        <dbReference type="Proteomes" id="UP001611397"/>
    </source>
</evidence>
<evidence type="ECO:0000313" key="2">
    <source>
        <dbReference type="EMBL" id="MFI2154365.1"/>
    </source>
</evidence>
<protein>
    <submittedName>
        <fullName evidence="2">Uncharacterized protein</fullName>
    </submittedName>
</protein>
<reference evidence="2 3" key="1">
    <citation type="submission" date="2024-10" db="EMBL/GenBank/DDBJ databases">
        <title>The Natural Products Discovery Center: Release of the First 8490 Sequenced Strains for Exploring Actinobacteria Biosynthetic Diversity.</title>
        <authorList>
            <person name="Kalkreuter E."/>
            <person name="Kautsar S.A."/>
            <person name="Yang D."/>
            <person name="Bader C.D."/>
            <person name="Teijaro C.N."/>
            <person name="Fluegel L."/>
            <person name="Davis C.M."/>
            <person name="Simpson J.R."/>
            <person name="Lauterbach L."/>
            <person name="Steele A.D."/>
            <person name="Gui C."/>
            <person name="Meng S."/>
            <person name="Li G."/>
            <person name="Viehrig K."/>
            <person name="Ye F."/>
            <person name="Su P."/>
            <person name="Kiefer A.F."/>
            <person name="Nichols A."/>
            <person name="Cepeda A.J."/>
            <person name="Yan W."/>
            <person name="Fan B."/>
            <person name="Jiang Y."/>
            <person name="Adhikari A."/>
            <person name="Zheng C.-J."/>
            <person name="Schuster L."/>
            <person name="Cowan T.M."/>
            <person name="Smanski M.J."/>
            <person name="Chevrette M.G."/>
            <person name="De Carvalho L.P.S."/>
            <person name="Shen B."/>
        </authorList>
    </citation>
    <scope>NUCLEOTIDE SEQUENCE [LARGE SCALE GENOMIC DNA]</scope>
    <source>
        <strain evidence="2 3">NPDC020295</strain>
    </source>
</reference>
<evidence type="ECO:0000256" key="1">
    <source>
        <dbReference type="SAM" id="MobiDB-lite"/>
    </source>
</evidence>
<keyword evidence="3" id="KW-1185">Reference proteome</keyword>